<protein>
    <submittedName>
        <fullName evidence="1">Uncharacterized protein</fullName>
    </submittedName>
</protein>
<dbReference type="Proteomes" id="UP001162480">
    <property type="component" value="Chromosome 16"/>
</dbReference>
<sequence length="137" mass="15614">MEKCCSAEETRLYGKHVAATSKQSKLPHQRTDTVRVAIEDDTVRVAMADFHEKERSPSLILHYYGNVFNGTYPDCKVSFWGDGKSTLCCGKEKNSNHKVPQIKKKCPELIAKYYDVNLSALTKPEPYPIRTNRNIFS</sequence>
<name>A0AA36BH94_OCTVU</name>
<evidence type="ECO:0000313" key="1">
    <source>
        <dbReference type="EMBL" id="CAI9734401.1"/>
    </source>
</evidence>
<organism evidence="1 2">
    <name type="scientific">Octopus vulgaris</name>
    <name type="common">Common octopus</name>
    <dbReference type="NCBI Taxonomy" id="6645"/>
    <lineage>
        <taxon>Eukaryota</taxon>
        <taxon>Metazoa</taxon>
        <taxon>Spiralia</taxon>
        <taxon>Lophotrochozoa</taxon>
        <taxon>Mollusca</taxon>
        <taxon>Cephalopoda</taxon>
        <taxon>Coleoidea</taxon>
        <taxon>Octopodiformes</taxon>
        <taxon>Octopoda</taxon>
        <taxon>Incirrata</taxon>
        <taxon>Octopodidae</taxon>
        <taxon>Octopus</taxon>
    </lineage>
</organism>
<evidence type="ECO:0000313" key="2">
    <source>
        <dbReference type="Proteomes" id="UP001162480"/>
    </source>
</evidence>
<accession>A0AA36BH94</accession>
<dbReference type="EMBL" id="OX597829">
    <property type="protein sequence ID" value="CAI9734401.1"/>
    <property type="molecule type" value="Genomic_DNA"/>
</dbReference>
<reference evidence="1" key="1">
    <citation type="submission" date="2023-08" db="EMBL/GenBank/DDBJ databases">
        <authorList>
            <person name="Alioto T."/>
            <person name="Alioto T."/>
            <person name="Gomez Garrido J."/>
        </authorList>
    </citation>
    <scope>NUCLEOTIDE SEQUENCE</scope>
</reference>
<proteinExistence type="predicted"/>
<keyword evidence="2" id="KW-1185">Reference proteome</keyword>
<gene>
    <name evidence="1" type="ORF">OCTVUL_1B015302</name>
</gene>
<dbReference type="AlphaFoldDB" id="A0AA36BH94"/>